<evidence type="ECO:0000313" key="1">
    <source>
        <dbReference type="EMBL" id="CAK5079428.1"/>
    </source>
</evidence>
<organism evidence="1 2">
    <name type="scientific">Meloidogyne enterolobii</name>
    <name type="common">Root-knot nematode worm</name>
    <name type="synonym">Meloidogyne mayaguensis</name>
    <dbReference type="NCBI Taxonomy" id="390850"/>
    <lineage>
        <taxon>Eukaryota</taxon>
        <taxon>Metazoa</taxon>
        <taxon>Ecdysozoa</taxon>
        <taxon>Nematoda</taxon>
        <taxon>Chromadorea</taxon>
        <taxon>Rhabditida</taxon>
        <taxon>Tylenchina</taxon>
        <taxon>Tylenchomorpha</taxon>
        <taxon>Tylenchoidea</taxon>
        <taxon>Meloidogynidae</taxon>
        <taxon>Meloidogyninae</taxon>
        <taxon>Meloidogyne</taxon>
    </lineage>
</organism>
<keyword evidence="2" id="KW-1185">Reference proteome</keyword>
<evidence type="ECO:0000313" key="2">
    <source>
        <dbReference type="Proteomes" id="UP001497535"/>
    </source>
</evidence>
<protein>
    <submittedName>
        <fullName evidence="1">Uncharacterized protein</fullName>
    </submittedName>
</protein>
<gene>
    <name evidence="1" type="ORF">MENTE1834_LOCUS26539</name>
</gene>
<dbReference type="EMBL" id="CAVMJV010000038">
    <property type="protein sequence ID" value="CAK5079428.1"/>
    <property type="molecule type" value="Genomic_DNA"/>
</dbReference>
<proteinExistence type="predicted"/>
<accession>A0ACB0ZKA6</accession>
<name>A0ACB0ZKA6_MELEN</name>
<sequence length="606" mass="70658">MRDEIFEELDVEGTEFDQESIKKKKIEEEKGRRGKEKIESKDVSVLEEEEGEGSASKIVELKEGRALEGKEGKEEGIEMIVEKKRFLREKNEISEEIEKGRFMEEEKVEGSNFEGKIGQVMDVLGKRGFIGEKDKGGRLEEGKVLTKEEESFKVEDKEVVVGGVESKIKVEGKGRNMKNKEGVMKEKGRVMEKEEGRIEEEEKGGVKKEKNERVKEEEEEKANGGIKKDEEERKMKAKGRVIEDKLGRLQTEGATLQNRKIIHSRTLLKSLSSKNDIKLEEKKGKTKHKIKEDNTSIEATSSLSSSSDQNFNFDLFTNPSVLLNTIFNSNEAFEDKNILDVIIENLVVKYFNEKENNIIKLIDIVILRNNILEALKIVEAKSRNEAKHEENETNLKTLTETSFNQTTFNQTNKFYNKMRESWSSFTKQVLTNLTTETINIDVLLNKMFNVHRFLCFGMFYKLNNKFVKNFERILQQQTSLERPNKQNIANNVKNVLLIKQLRLKTISMFLAKNAYKVVSQNKNYLIFERGRFLRFFEIFVDENGIVNLEFFEQIENLAKERIDENNNKMLNFDENKEEMYLKKFVKKFLNKIERQMDSIKQEKLGR</sequence>
<reference evidence="1" key="1">
    <citation type="submission" date="2023-11" db="EMBL/GenBank/DDBJ databases">
        <authorList>
            <person name="Poullet M."/>
        </authorList>
    </citation>
    <scope>NUCLEOTIDE SEQUENCE</scope>
    <source>
        <strain evidence="1">E1834</strain>
    </source>
</reference>
<comment type="caution">
    <text evidence="1">The sequence shown here is derived from an EMBL/GenBank/DDBJ whole genome shotgun (WGS) entry which is preliminary data.</text>
</comment>
<dbReference type="Proteomes" id="UP001497535">
    <property type="component" value="Unassembled WGS sequence"/>
</dbReference>